<organism evidence="7 8">
    <name type="scientific">Favolaschia claudopus</name>
    <dbReference type="NCBI Taxonomy" id="2862362"/>
    <lineage>
        <taxon>Eukaryota</taxon>
        <taxon>Fungi</taxon>
        <taxon>Dikarya</taxon>
        <taxon>Basidiomycota</taxon>
        <taxon>Agaricomycotina</taxon>
        <taxon>Agaricomycetes</taxon>
        <taxon>Agaricomycetidae</taxon>
        <taxon>Agaricales</taxon>
        <taxon>Marasmiineae</taxon>
        <taxon>Mycenaceae</taxon>
        <taxon>Favolaschia</taxon>
    </lineage>
</organism>
<evidence type="ECO:0000256" key="6">
    <source>
        <dbReference type="SAM" id="MobiDB-lite"/>
    </source>
</evidence>
<dbReference type="GO" id="GO:0000981">
    <property type="term" value="F:DNA-binding transcription factor activity, RNA polymerase II-specific"/>
    <property type="evidence" value="ECO:0007669"/>
    <property type="project" value="InterPro"/>
</dbReference>
<dbReference type="GO" id="GO:0008270">
    <property type="term" value="F:zinc ion binding"/>
    <property type="evidence" value="ECO:0007669"/>
    <property type="project" value="InterPro"/>
</dbReference>
<evidence type="ECO:0000256" key="4">
    <source>
        <dbReference type="ARBA" id="ARBA00023163"/>
    </source>
</evidence>
<feature type="compositionally biased region" description="Low complexity" evidence="6">
    <location>
        <begin position="1"/>
        <end position="14"/>
    </location>
</feature>
<keyword evidence="3" id="KW-0805">Transcription regulation</keyword>
<dbReference type="Gene3D" id="4.10.240.10">
    <property type="entry name" value="Zn(2)-C6 fungal-type DNA-binding domain"/>
    <property type="match status" value="1"/>
</dbReference>
<dbReference type="PANTHER" id="PTHR47338">
    <property type="entry name" value="ZN(II)2CYS6 TRANSCRIPTION FACTOR (EUROFUNG)-RELATED"/>
    <property type="match status" value="1"/>
</dbReference>
<dbReference type="InterPro" id="IPR050815">
    <property type="entry name" value="TF_fung"/>
</dbReference>
<dbReference type="GO" id="GO:0005634">
    <property type="term" value="C:nucleus"/>
    <property type="evidence" value="ECO:0007669"/>
    <property type="project" value="UniProtKB-SubCell"/>
</dbReference>
<protein>
    <submittedName>
        <fullName evidence="7">Fungal-trans domain-containing protein</fullName>
    </submittedName>
</protein>
<dbReference type="Proteomes" id="UP001362999">
    <property type="component" value="Unassembled WGS sequence"/>
</dbReference>
<reference evidence="7 8" key="1">
    <citation type="journal article" date="2024" name="J Genomics">
        <title>Draft genome sequencing and assembly of Favolaschia claudopus CIRM-BRFM 2984 isolated from oak limbs.</title>
        <authorList>
            <person name="Navarro D."/>
            <person name="Drula E."/>
            <person name="Chaduli D."/>
            <person name="Cazenave R."/>
            <person name="Ahrendt S."/>
            <person name="Wang J."/>
            <person name="Lipzen A."/>
            <person name="Daum C."/>
            <person name="Barry K."/>
            <person name="Grigoriev I.V."/>
            <person name="Favel A."/>
            <person name="Rosso M.N."/>
            <person name="Martin F."/>
        </authorList>
    </citation>
    <scope>NUCLEOTIDE SEQUENCE [LARGE SCALE GENOMIC DNA]</scope>
    <source>
        <strain evidence="7 8">CIRM-BRFM 2984</strain>
    </source>
</reference>
<keyword evidence="4" id="KW-0804">Transcription</keyword>
<evidence type="ECO:0000256" key="1">
    <source>
        <dbReference type="ARBA" id="ARBA00004123"/>
    </source>
</evidence>
<dbReference type="PANTHER" id="PTHR47338:SF29">
    <property type="entry name" value="ZN(2)-C6 FUNGAL-TYPE DOMAIN-CONTAINING PROTEIN"/>
    <property type="match status" value="1"/>
</dbReference>
<keyword evidence="5" id="KW-0539">Nucleus</keyword>
<keyword evidence="8" id="KW-1185">Reference proteome</keyword>
<evidence type="ECO:0000256" key="5">
    <source>
        <dbReference type="ARBA" id="ARBA00023242"/>
    </source>
</evidence>
<proteinExistence type="predicted"/>
<sequence>MTQEGSSPVSFGSPPSKPKACKCDGERPKCGPCSRSMGFQDCEYAEDGPTRTQVLLEQISILQARIEELETPNLARPVVPLQNPYPGVRRSTSLPVSSAGSTVNLSGGISEDAVGTHLDEALIQTFLKHSCQFGFFLNMRNFNDTVLRPTSPGNIPRPTRFLLAVIDLWAIHLSSSPDDYIRASEGVYLSRALRASVDALAGVSLHHTLIHAIQAEVLLSHYFLRNLRFLEGKYHISSAVSLVLSSGLHRIRSADAFNLALMLPFRRLAQPGLPPPRDTREENERINAFWAVLTLNNGWTAVDGSPSNFSYTGGEADIAARIDTPWPVDIDDDDAAYLKSSMGTVTSFLAGLPDNGTSVTALKVKAMILFEQASRLAAQYREDMLAEQSHQFYNSFNALDALIEQFKITMTISLSSSSSSAHSTHDSRRSRNLFVIHCLVNVATIQLHNPLVFSSRNMGESSRVRVLGAARSIADNIAARAPDIAIGEFGFIDPIVGTLLFATAQVFIAELRRSRANRSIDSIEPIPREERELIGLIESVMGVMNVFAPTCRLMESQLITLQQLFHGL</sequence>
<comment type="subcellular location">
    <subcellularLocation>
        <location evidence="1">Nucleus</location>
    </subcellularLocation>
</comment>
<evidence type="ECO:0000313" key="7">
    <source>
        <dbReference type="EMBL" id="KAK7058174.1"/>
    </source>
</evidence>
<name>A0AAW0DZW2_9AGAR</name>
<evidence type="ECO:0000256" key="2">
    <source>
        <dbReference type="ARBA" id="ARBA00022723"/>
    </source>
</evidence>
<comment type="caution">
    <text evidence="7">The sequence shown here is derived from an EMBL/GenBank/DDBJ whole genome shotgun (WGS) entry which is preliminary data.</text>
</comment>
<dbReference type="AlphaFoldDB" id="A0AAW0DZW2"/>
<dbReference type="InterPro" id="IPR036864">
    <property type="entry name" value="Zn2-C6_fun-type_DNA-bd_sf"/>
</dbReference>
<dbReference type="CDD" id="cd12148">
    <property type="entry name" value="fungal_TF_MHR"/>
    <property type="match status" value="1"/>
</dbReference>
<accession>A0AAW0DZW2</accession>
<evidence type="ECO:0000313" key="8">
    <source>
        <dbReference type="Proteomes" id="UP001362999"/>
    </source>
</evidence>
<feature type="region of interest" description="Disordered" evidence="6">
    <location>
        <begin position="1"/>
        <end position="27"/>
    </location>
</feature>
<keyword evidence="2" id="KW-0479">Metal-binding</keyword>
<evidence type="ECO:0000256" key="3">
    <source>
        <dbReference type="ARBA" id="ARBA00023015"/>
    </source>
</evidence>
<gene>
    <name evidence="7" type="ORF">R3P38DRAFT_2844683</name>
</gene>
<dbReference type="EMBL" id="JAWWNJ010000004">
    <property type="protein sequence ID" value="KAK7058174.1"/>
    <property type="molecule type" value="Genomic_DNA"/>
</dbReference>